<evidence type="ECO:0000256" key="11">
    <source>
        <dbReference type="ARBA" id="ARBA00023034"/>
    </source>
</evidence>
<evidence type="ECO:0000256" key="12">
    <source>
        <dbReference type="ARBA" id="ARBA00023136"/>
    </source>
</evidence>
<dbReference type="CDD" id="cd21600">
    <property type="entry name" value="RRM2_GNPTAB"/>
    <property type="match status" value="1"/>
</dbReference>
<keyword evidence="14" id="KW-0325">Glycoprotein</keyword>
<dbReference type="Pfam" id="PF11380">
    <property type="entry name" value="Stealth_CR2"/>
    <property type="match status" value="1"/>
</dbReference>
<evidence type="ECO:0000256" key="20">
    <source>
        <dbReference type="ARBA" id="ARBA00079995"/>
    </source>
</evidence>
<evidence type="ECO:0000256" key="19">
    <source>
        <dbReference type="ARBA" id="ARBA00078196"/>
    </source>
</evidence>
<dbReference type="GO" id="GO:0003976">
    <property type="term" value="F:UDP-N-acetylglucosamine-lysosomal-enzyme N-acetylglucosaminephosphotransferase activity"/>
    <property type="evidence" value="ECO:0007669"/>
    <property type="project" value="UniProtKB-EC"/>
</dbReference>
<gene>
    <name evidence="24" type="primary">Gnptab</name>
    <name evidence="24" type="ORF">TNIN_434682</name>
</gene>
<dbReference type="InterPro" id="IPR031357">
    <property type="entry name" value="Stealth_CR3"/>
</dbReference>
<feature type="transmembrane region" description="Helical" evidence="22">
    <location>
        <begin position="24"/>
        <end position="42"/>
    </location>
</feature>
<evidence type="ECO:0000256" key="17">
    <source>
        <dbReference type="ARBA" id="ARBA00066709"/>
    </source>
</evidence>
<dbReference type="Pfam" id="PF18440">
    <property type="entry name" value="GlcNAc-1_reg"/>
    <property type="match status" value="1"/>
</dbReference>
<keyword evidence="8" id="KW-0106">Calcium</keyword>
<keyword evidence="11" id="KW-0333">Golgi apparatus</keyword>
<comment type="similarity">
    <text evidence="3">Belongs to the stealth family.</text>
</comment>
<dbReference type="SMART" id="SM00004">
    <property type="entry name" value="NL"/>
    <property type="match status" value="2"/>
</dbReference>
<dbReference type="PANTHER" id="PTHR24045:SF0">
    <property type="entry name" value="N-ACETYLGLUCOSAMINE-1-PHOSPHOTRANSFERASE SUBUNITS ALPHA_BETA"/>
    <property type="match status" value="1"/>
</dbReference>
<dbReference type="AlphaFoldDB" id="A0A8X6XK82"/>
<dbReference type="InterPro" id="IPR021520">
    <property type="entry name" value="Stealth_CR2"/>
</dbReference>
<dbReference type="Pfam" id="PF17101">
    <property type="entry name" value="Stealth_CR1"/>
    <property type="match status" value="1"/>
</dbReference>
<dbReference type="GO" id="GO:0000139">
    <property type="term" value="C:Golgi membrane"/>
    <property type="evidence" value="ECO:0007669"/>
    <property type="project" value="UniProtKB-SubCell"/>
</dbReference>
<dbReference type="EC" id="2.7.8.17" evidence="17"/>
<dbReference type="Pfam" id="PF17103">
    <property type="entry name" value="Stealth_CR4"/>
    <property type="match status" value="1"/>
</dbReference>
<dbReference type="OrthoDB" id="263283at2759"/>
<evidence type="ECO:0000256" key="2">
    <source>
        <dbReference type="ARBA" id="ARBA00004614"/>
    </source>
</evidence>
<evidence type="ECO:0000256" key="9">
    <source>
        <dbReference type="ARBA" id="ARBA00022968"/>
    </source>
</evidence>
<evidence type="ECO:0000256" key="13">
    <source>
        <dbReference type="ARBA" id="ARBA00023157"/>
    </source>
</evidence>
<evidence type="ECO:0000256" key="10">
    <source>
        <dbReference type="ARBA" id="ARBA00022989"/>
    </source>
</evidence>
<dbReference type="Pfam" id="PF17102">
    <property type="entry name" value="Stealth_CR3"/>
    <property type="match status" value="1"/>
</dbReference>
<evidence type="ECO:0000256" key="1">
    <source>
        <dbReference type="ARBA" id="ARBA00004323"/>
    </source>
</evidence>
<evidence type="ECO:0000256" key="16">
    <source>
        <dbReference type="ARBA" id="ARBA00057240"/>
    </source>
</evidence>
<evidence type="ECO:0000256" key="3">
    <source>
        <dbReference type="ARBA" id="ARBA00007583"/>
    </source>
</evidence>
<dbReference type="InterPro" id="IPR031358">
    <property type="entry name" value="Stealth_CR1"/>
</dbReference>
<comment type="subcellular location">
    <subcellularLocation>
        <location evidence="2">Golgi apparatus membrane</location>
        <topology evidence="2">Single-pass type I membrane protein</topology>
    </subcellularLocation>
    <subcellularLocation>
        <location evidence="1">Golgi apparatus membrane</location>
        <topology evidence="1">Single-pass type II membrane protein</topology>
    </subcellularLocation>
</comment>
<dbReference type="Proteomes" id="UP000886998">
    <property type="component" value="Unassembled WGS sequence"/>
</dbReference>
<keyword evidence="6" id="KW-0479">Metal-binding</keyword>
<keyword evidence="25" id="KW-1185">Reference proteome</keyword>
<dbReference type="InterPro" id="IPR047141">
    <property type="entry name" value="Stealth"/>
</dbReference>
<evidence type="ECO:0000313" key="25">
    <source>
        <dbReference type="Proteomes" id="UP000886998"/>
    </source>
</evidence>
<dbReference type="InterPro" id="IPR000800">
    <property type="entry name" value="Notch_dom"/>
</dbReference>
<protein>
    <recommendedName>
        <fullName evidence="18">N-acetylglucosamine-1-phosphotransferase subunits alpha/beta</fullName>
        <ecNumber evidence="17">2.7.8.17</ecNumber>
    </recommendedName>
    <alternativeName>
        <fullName evidence="21">GlcNAc-1-phosphotransferase subunits alpha/beta</fullName>
    </alternativeName>
    <alternativeName>
        <fullName evidence="20">Stealth protein GNPTAB</fullName>
    </alternativeName>
    <alternativeName>
        <fullName evidence="19">UDP-N-acetylglucosamine-1-phosphotransferase subunits alpha/beta</fullName>
    </alternativeName>
</protein>
<keyword evidence="5 22" id="KW-0812">Transmembrane</keyword>
<keyword evidence="10 22" id="KW-1133">Transmembrane helix</keyword>
<evidence type="ECO:0000259" key="23">
    <source>
        <dbReference type="PROSITE" id="PS50258"/>
    </source>
</evidence>
<dbReference type="GO" id="GO:0046872">
    <property type="term" value="F:metal ion binding"/>
    <property type="evidence" value="ECO:0007669"/>
    <property type="project" value="UniProtKB-KW"/>
</dbReference>
<sequence>MFVTLLCKLLQRKTYDVLAKKHTLLLLFVGLIIVFVSTLRFGETLIEWSKEKYSVVFSPYSNNILGKSYRNMLCQYVPIDVVYTWVNGSDPLFLKELAKAKEEYGFLNSHMNCSFTNCVKSHMVLVRPQLPNSMTLSDLEETDPVFQHILSTFVVASQQKSYENVTVLVFPTRHLAERVIAKKMIAVENQNYTLSRAYITDNWGSQNTVLLNSVFFLTQLPHGYSNYDILQKLPSNVRSAISQVFKYEEKSLATLTLTDPDILDSILKLNNITFGNKVASVSSAYLVIELLADHEDISASRFTDNEELRYSLRSLEKHAPWVQHIYIITNGQIPYWLNLDNPLVTIVTHEEIFPNKSHLPTFSSPAIECHLHRIPNLSQKFIYLNDDVMFGKDVWPEDFYTHTKGQKVYLSWPVPNCAEGCPSSWIRDGYCDKPCNNSQCQWDGGDCTADNPMLPFQALGMQQEGGVTTYFHIRVFKNYCNNECADTWLADRYCDKACNIRECGYDAGDCGLENFHKISQLVLLPEQSFYSLPDGENIGYFNLTDFFNANYTLTDGLYEESPVIRIISISLKYSVIGIVLYPNHNATNLTITLKGEYEQKPYEKKIFLYAFTKPLKKQISAVENTTVLTQTEEAFTFESFVGNERFPKIYSPDSNEKFSKFQNVNASASQLPVNLTAEINNLKQLEENNFLTHKGYLQKKAEIIAKYINTVNNTADVLAMLVTEKDDYFQIVKEKMDSELKTSTTFELLPSKKERFLKSIKEMMSLKNRSNIPSESDAKHVWENLSKILVPDILKSQEKSLIDHVKTPSREPDTKSSASLKNYFLKLSGAMKDPISPKRTYLTFNPTQRHLLDTFGDSLRHVNKLYNEAFGYEARKVPSHIAHFVDRNVMSRLTDRFEDAFIETSSHKIRSSNDMQFAFSYYYFLMSEMDSIEVEDIFKDFDTDASGYVYVFLTWSDREIRTVLTRLYDLPLDFSTVAGFEQMIINCSLSALSPITEFSIPHGERYYGSKLPVVSLSLVQNCPPVSSVLLQHFGNQKKNVFEVVGEEEVAFKMIHNNVSQVLIQIDDLRKHPKKFVCLNDNMNHGTQEAEVIRAVIQDFYESLFPTRSQFELTPEYRNRFLYVSELRKWRWTRDVIRIITYLTLGILILFSVISFLKSETRTGERYPRLRTIQNRRNPQHV</sequence>
<evidence type="ECO:0000256" key="8">
    <source>
        <dbReference type="ARBA" id="ARBA00022837"/>
    </source>
</evidence>
<dbReference type="Gene3D" id="3.30.300.320">
    <property type="match status" value="1"/>
</dbReference>
<reference evidence="24" key="1">
    <citation type="submission" date="2020-08" db="EMBL/GenBank/DDBJ databases">
        <title>Multicomponent nature underlies the extraordinary mechanical properties of spider dragline silk.</title>
        <authorList>
            <person name="Kono N."/>
            <person name="Nakamura H."/>
            <person name="Mori M."/>
            <person name="Yoshida Y."/>
            <person name="Ohtoshi R."/>
            <person name="Malay A.D."/>
            <person name="Moran D.A.P."/>
            <person name="Tomita M."/>
            <person name="Numata K."/>
            <person name="Arakawa K."/>
        </authorList>
    </citation>
    <scope>NUCLEOTIDE SEQUENCE</scope>
</reference>
<feature type="domain" description="LNR" evidence="23">
    <location>
        <begin position="417"/>
        <end position="455"/>
    </location>
</feature>
<dbReference type="SUPFAM" id="SSF90193">
    <property type="entry name" value="Notch domain"/>
    <property type="match status" value="1"/>
</dbReference>
<keyword evidence="7" id="KW-0677">Repeat</keyword>
<evidence type="ECO:0000256" key="6">
    <source>
        <dbReference type="ARBA" id="ARBA00022723"/>
    </source>
</evidence>
<dbReference type="InterPro" id="IPR031356">
    <property type="entry name" value="Stealth_CR4"/>
</dbReference>
<keyword evidence="13" id="KW-1015">Disulfide bond</keyword>
<dbReference type="EMBL" id="BMAV01009749">
    <property type="protein sequence ID" value="GFY54177.1"/>
    <property type="molecule type" value="Genomic_DNA"/>
</dbReference>
<evidence type="ECO:0000256" key="4">
    <source>
        <dbReference type="ARBA" id="ARBA00022679"/>
    </source>
</evidence>
<evidence type="ECO:0000256" key="14">
    <source>
        <dbReference type="ARBA" id="ARBA00023180"/>
    </source>
</evidence>
<dbReference type="InterPro" id="IPR035993">
    <property type="entry name" value="Notch-like_dom_sf"/>
</dbReference>
<dbReference type="Pfam" id="PF00066">
    <property type="entry name" value="Notch"/>
    <property type="match status" value="2"/>
</dbReference>
<comment type="function">
    <text evidence="16">Catalyzes the formation of mannose 6-phosphate (M6P) markers on high mannose type oligosaccharides in the Golgi apparatus. M6P residues are required to bind to the M6P receptors (MPR), which mediate the vesicular transport of lysosomal enzymes to the endosomal/prelysosomal compartment.</text>
</comment>
<evidence type="ECO:0000256" key="21">
    <source>
        <dbReference type="ARBA" id="ARBA00082117"/>
    </source>
</evidence>
<evidence type="ECO:0000256" key="5">
    <source>
        <dbReference type="ARBA" id="ARBA00022692"/>
    </source>
</evidence>
<dbReference type="PANTHER" id="PTHR24045">
    <property type="match status" value="1"/>
</dbReference>
<keyword evidence="4" id="KW-0808">Transferase</keyword>
<evidence type="ECO:0000256" key="15">
    <source>
        <dbReference type="ARBA" id="ARBA00050775"/>
    </source>
</evidence>
<dbReference type="PROSITE" id="PS50258">
    <property type="entry name" value="LNR"/>
    <property type="match status" value="1"/>
</dbReference>
<evidence type="ECO:0000313" key="24">
    <source>
        <dbReference type="EMBL" id="GFY54177.1"/>
    </source>
</evidence>
<dbReference type="GO" id="GO:0046835">
    <property type="term" value="P:carbohydrate phosphorylation"/>
    <property type="evidence" value="ECO:0007669"/>
    <property type="project" value="TreeGrafter"/>
</dbReference>
<dbReference type="FunFam" id="3.30.300.320:FF:000002">
    <property type="entry name" value="N-acetylglucosamine-1-phosphotransferase subunits alpha/beta isoform X1"/>
    <property type="match status" value="1"/>
</dbReference>
<evidence type="ECO:0000256" key="7">
    <source>
        <dbReference type="ARBA" id="ARBA00022737"/>
    </source>
</evidence>
<evidence type="ECO:0000256" key="22">
    <source>
        <dbReference type="SAM" id="Phobius"/>
    </source>
</evidence>
<dbReference type="GO" id="GO:0016256">
    <property type="term" value="P:N-glycan processing to lysosome"/>
    <property type="evidence" value="ECO:0007669"/>
    <property type="project" value="TreeGrafter"/>
</dbReference>
<accession>A0A8X6XK82</accession>
<comment type="catalytic activity">
    <reaction evidence="15">
        <text>N(4)-[alpha-D-mannosyl-(1-&gt;2)-alpha-D-mannosyl-(glycan)]-L-asparaginyl-[protein] + UDP-N-acetyl-alpha-D-glucosamine = N(4)-[6-(N-acetyl-alpha-D-glucosaminyl-1-phospho)-alpha-D-mannosyl-(1-&gt;2)-alpha-D-mannosyl-(glycan)]-L-asparaginyl-[protein] + UMP + H(+)</text>
        <dbReference type="Rhea" id="RHEA:13581"/>
        <dbReference type="Rhea" id="RHEA-COMP:14507"/>
        <dbReference type="Rhea" id="RHEA-COMP:14508"/>
        <dbReference type="ChEBI" id="CHEBI:15378"/>
        <dbReference type="ChEBI" id="CHEBI:57705"/>
        <dbReference type="ChEBI" id="CHEBI:57865"/>
        <dbReference type="ChEBI" id="CHEBI:140357"/>
        <dbReference type="ChEBI" id="CHEBI:140369"/>
        <dbReference type="EC" id="2.7.8.17"/>
    </reaction>
</comment>
<comment type="caution">
    <text evidence="24">The sequence shown here is derived from an EMBL/GenBank/DDBJ whole genome shotgun (WGS) entry which is preliminary data.</text>
</comment>
<keyword evidence="12 22" id="KW-0472">Membrane</keyword>
<feature type="transmembrane region" description="Helical" evidence="22">
    <location>
        <begin position="1135"/>
        <end position="1156"/>
    </location>
</feature>
<proteinExistence type="inferred from homology"/>
<keyword evidence="9" id="KW-0735">Signal-anchor</keyword>
<dbReference type="InterPro" id="IPR041536">
    <property type="entry name" value="GNPTAB_reg"/>
</dbReference>
<evidence type="ECO:0000256" key="18">
    <source>
        <dbReference type="ARBA" id="ARBA00070893"/>
    </source>
</evidence>
<name>A0A8X6XK82_9ARAC</name>
<organism evidence="24 25">
    <name type="scientific">Trichonephila inaurata madagascariensis</name>
    <dbReference type="NCBI Taxonomy" id="2747483"/>
    <lineage>
        <taxon>Eukaryota</taxon>
        <taxon>Metazoa</taxon>
        <taxon>Ecdysozoa</taxon>
        <taxon>Arthropoda</taxon>
        <taxon>Chelicerata</taxon>
        <taxon>Arachnida</taxon>
        <taxon>Araneae</taxon>
        <taxon>Araneomorphae</taxon>
        <taxon>Entelegynae</taxon>
        <taxon>Araneoidea</taxon>
        <taxon>Nephilidae</taxon>
        <taxon>Trichonephila</taxon>
        <taxon>Trichonephila inaurata</taxon>
    </lineage>
</organism>